<feature type="transmembrane region" description="Helical" evidence="1">
    <location>
        <begin position="42"/>
        <end position="71"/>
    </location>
</feature>
<feature type="transmembrane region" description="Helical" evidence="1">
    <location>
        <begin position="164"/>
        <end position="185"/>
    </location>
</feature>
<feature type="domain" description="VTT" evidence="2">
    <location>
        <begin position="57"/>
        <end position="181"/>
    </location>
</feature>
<organism evidence="3 4">
    <name type="scientific">Candidatus Shapirobacteria bacterium GW2011_GWE1_38_10</name>
    <dbReference type="NCBI Taxonomy" id="1618488"/>
    <lineage>
        <taxon>Bacteria</taxon>
        <taxon>Candidatus Shapironibacteriota</taxon>
    </lineage>
</organism>
<gene>
    <name evidence="3" type="ORF">US68_C0007G0005</name>
</gene>
<keyword evidence="1" id="KW-1133">Transmembrane helix</keyword>
<keyword evidence="1" id="KW-0472">Membrane</keyword>
<dbReference type="EMBL" id="LBTX01000007">
    <property type="protein sequence ID" value="KKQ50242.1"/>
    <property type="molecule type" value="Genomic_DNA"/>
</dbReference>
<dbReference type="InterPro" id="IPR032816">
    <property type="entry name" value="VTT_dom"/>
</dbReference>
<proteinExistence type="predicted"/>
<evidence type="ECO:0000313" key="4">
    <source>
        <dbReference type="Proteomes" id="UP000034231"/>
    </source>
</evidence>
<reference evidence="3 4" key="1">
    <citation type="journal article" date="2015" name="Nature">
        <title>rRNA introns, odd ribosomes, and small enigmatic genomes across a large radiation of phyla.</title>
        <authorList>
            <person name="Brown C.T."/>
            <person name="Hug L.A."/>
            <person name="Thomas B.C."/>
            <person name="Sharon I."/>
            <person name="Castelle C.J."/>
            <person name="Singh A."/>
            <person name="Wilkins M.J."/>
            <person name="Williams K.H."/>
            <person name="Banfield J.F."/>
        </authorList>
    </citation>
    <scope>NUCLEOTIDE SEQUENCE [LARGE SCALE GENOMIC DNA]</scope>
</reference>
<dbReference type="Proteomes" id="UP000034231">
    <property type="component" value="Unassembled WGS sequence"/>
</dbReference>
<feature type="transmembrane region" description="Helical" evidence="1">
    <location>
        <begin position="77"/>
        <end position="98"/>
    </location>
</feature>
<dbReference type="Pfam" id="PF09335">
    <property type="entry name" value="VTT_dom"/>
    <property type="match status" value="1"/>
</dbReference>
<keyword evidence="1" id="KW-0812">Transmembrane</keyword>
<evidence type="ECO:0000313" key="3">
    <source>
        <dbReference type="EMBL" id="KKQ50242.1"/>
    </source>
</evidence>
<sequence>MSHRLRHRRHYNLLLLVGGLAFALILSRLPFFAILIREIEKFGYLGAVFSGFLFTSTFTVATGALLIANFAKLLDPFLLILCTVFGALIGDTLIFLFIKDKVSEDITPVYEHFLAKNHLKKIVHTKYFSWTLPVVGALIIASPFPDELGISLMGLSDMSLWEFLLISFLSHSFGVFVLVSATTIIS</sequence>
<name>A0A0G0I6S7_9BACT</name>
<feature type="transmembrane region" description="Helical" evidence="1">
    <location>
        <begin position="12"/>
        <end position="35"/>
    </location>
</feature>
<dbReference type="AlphaFoldDB" id="A0A0G0I6S7"/>
<evidence type="ECO:0000259" key="2">
    <source>
        <dbReference type="Pfam" id="PF09335"/>
    </source>
</evidence>
<evidence type="ECO:0000256" key="1">
    <source>
        <dbReference type="SAM" id="Phobius"/>
    </source>
</evidence>
<protein>
    <recommendedName>
        <fullName evidence="2">VTT domain-containing protein</fullName>
    </recommendedName>
</protein>
<accession>A0A0G0I6S7</accession>
<comment type="caution">
    <text evidence="3">The sequence shown here is derived from an EMBL/GenBank/DDBJ whole genome shotgun (WGS) entry which is preliminary data.</text>
</comment>